<dbReference type="InterPro" id="IPR011701">
    <property type="entry name" value="MFS"/>
</dbReference>
<dbReference type="InterPro" id="IPR036259">
    <property type="entry name" value="MFS_trans_sf"/>
</dbReference>
<feature type="transmembrane region" description="Helical" evidence="6">
    <location>
        <begin position="171"/>
        <end position="191"/>
    </location>
</feature>
<organism evidence="8 9">
    <name type="scientific">Yinghuangia aomiensis</name>
    <dbReference type="NCBI Taxonomy" id="676205"/>
    <lineage>
        <taxon>Bacteria</taxon>
        <taxon>Bacillati</taxon>
        <taxon>Actinomycetota</taxon>
        <taxon>Actinomycetes</taxon>
        <taxon>Kitasatosporales</taxon>
        <taxon>Streptomycetaceae</taxon>
        <taxon>Yinghuangia</taxon>
    </lineage>
</organism>
<reference evidence="9" key="1">
    <citation type="journal article" date="2019" name="Int. J. Syst. Evol. Microbiol.">
        <title>The Global Catalogue of Microorganisms (GCM) 10K type strain sequencing project: providing services to taxonomists for standard genome sequencing and annotation.</title>
        <authorList>
            <consortium name="The Broad Institute Genomics Platform"/>
            <consortium name="The Broad Institute Genome Sequencing Center for Infectious Disease"/>
            <person name="Wu L."/>
            <person name="Ma J."/>
        </authorList>
    </citation>
    <scope>NUCLEOTIDE SEQUENCE [LARGE SCALE GENOMIC DNA]</scope>
    <source>
        <strain evidence="9">JCM 17986</strain>
    </source>
</reference>
<feature type="transmembrane region" description="Helical" evidence="6">
    <location>
        <begin position="136"/>
        <end position="159"/>
    </location>
</feature>
<dbReference type="RefSeq" id="WP_345678608.1">
    <property type="nucleotide sequence ID" value="NZ_BAABHS010000023.1"/>
</dbReference>
<feature type="transmembrane region" description="Helical" evidence="6">
    <location>
        <begin position="217"/>
        <end position="235"/>
    </location>
</feature>
<dbReference type="Gene3D" id="1.20.1250.20">
    <property type="entry name" value="MFS general substrate transporter like domains"/>
    <property type="match status" value="2"/>
</dbReference>
<dbReference type="Pfam" id="PF07690">
    <property type="entry name" value="MFS_1"/>
    <property type="match status" value="2"/>
</dbReference>
<dbReference type="SUPFAM" id="SSF103473">
    <property type="entry name" value="MFS general substrate transporter"/>
    <property type="match status" value="1"/>
</dbReference>
<evidence type="ECO:0000313" key="8">
    <source>
        <dbReference type="EMBL" id="GAA4980766.1"/>
    </source>
</evidence>
<feature type="domain" description="Major facilitator superfamily (MFS) profile" evidence="7">
    <location>
        <begin position="267"/>
        <end position="451"/>
    </location>
</feature>
<evidence type="ECO:0000256" key="5">
    <source>
        <dbReference type="SAM" id="MobiDB-lite"/>
    </source>
</evidence>
<feature type="transmembrane region" description="Helical" evidence="6">
    <location>
        <begin position="339"/>
        <end position="360"/>
    </location>
</feature>
<dbReference type="PANTHER" id="PTHR23528">
    <property type="match status" value="1"/>
</dbReference>
<protein>
    <submittedName>
        <fullName evidence="8">MFS transporter</fullName>
    </submittedName>
</protein>
<dbReference type="PANTHER" id="PTHR23528:SF1">
    <property type="entry name" value="MAJOR FACILITATOR SUPERFAMILY (MFS) PROFILE DOMAIN-CONTAINING PROTEIN"/>
    <property type="match status" value="1"/>
</dbReference>
<feature type="transmembrane region" description="Helical" evidence="6">
    <location>
        <begin position="426"/>
        <end position="447"/>
    </location>
</feature>
<name>A0ABP9HXI1_9ACTN</name>
<feature type="transmembrane region" description="Helical" evidence="6">
    <location>
        <begin position="401"/>
        <end position="420"/>
    </location>
</feature>
<accession>A0ABP9HXI1</accession>
<gene>
    <name evidence="8" type="ORF">GCM10023205_57320</name>
</gene>
<evidence type="ECO:0000256" key="2">
    <source>
        <dbReference type="ARBA" id="ARBA00022692"/>
    </source>
</evidence>
<proteinExistence type="predicted"/>
<keyword evidence="9" id="KW-1185">Reference proteome</keyword>
<feature type="region of interest" description="Disordered" evidence="5">
    <location>
        <begin position="1"/>
        <end position="27"/>
    </location>
</feature>
<feature type="transmembrane region" description="Helical" evidence="6">
    <location>
        <begin position="112"/>
        <end position="130"/>
    </location>
</feature>
<feature type="transmembrane region" description="Helical" evidence="6">
    <location>
        <begin position="268"/>
        <end position="294"/>
    </location>
</feature>
<evidence type="ECO:0000256" key="1">
    <source>
        <dbReference type="ARBA" id="ARBA00004651"/>
    </source>
</evidence>
<comment type="subcellular location">
    <subcellularLocation>
        <location evidence="1">Cell membrane</location>
        <topology evidence="1">Multi-pass membrane protein</topology>
    </subcellularLocation>
</comment>
<feature type="transmembrane region" description="Helical" evidence="6">
    <location>
        <begin position="372"/>
        <end position="389"/>
    </location>
</feature>
<evidence type="ECO:0000313" key="9">
    <source>
        <dbReference type="Proteomes" id="UP001500466"/>
    </source>
</evidence>
<feature type="transmembrane region" description="Helical" evidence="6">
    <location>
        <begin position="40"/>
        <end position="63"/>
    </location>
</feature>
<evidence type="ECO:0000256" key="3">
    <source>
        <dbReference type="ARBA" id="ARBA00022989"/>
    </source>
</evidence>
<sequence>MTQSNLAPRDEVRGAAPGTVPAQLGPLDSAGKPRYSLSPLLGTLPLANLALYLVWMGVGSFLIPMQVTAIKGHPDPDALKNAVAVGAALAAIGNPIFGQISDRTRSRFGRRVPWIVICSLLGAGALMWQANAKSIGTLAITWGCVQFILNGFQAALTAVMPDRVPPAKYGIFSGLVGLGIPLGIVVSAYTIGGIDLHKLGIDKVVGGFDGKFQGENGYYLIAGILVACVLVFCLVTPDKPSVDMPVERFDFGKFLSNFWLNPRKHPDFAWAFLSRFGVVAGYFVVLTYNMYILMEYVKIKPQDTPAIMGFLMVINAIATVIASIVVGRLVDRFGVIKPFVLGSGILAGLSLFIPMIWASVNGMTAFNVVNGFAFGMYMAVDMALITKVLPRGEDAGKDMGLINIANAAPQIAAPFIASSIVETWGYHALFPIAAVISLVGSVLVVFVKTVR</sequence>
<comment type="caution">
    <text evidence="8">The sequence shown here is derived from an EMBL/GenBank/DDBJ whole genome shotgun (WGS) entry which is preliminary data.</text>
</comment>
<feature type="transmembrane region" description="Helical" evidence="6">
    <location>
        <begin position="306"/>
        <end position="327"/>
    </location>
</feature>
<dbReference type="Proteomes" id="UP001500466">
    <property type="component" value="Unassembled WGS sequence"/>
</dbReference>
<evidence type="ECO:0000256" key="6">
    <source>
        <dbReference type="SAM" id="Phobius"/>
    </source>
</evidence>
<dbReference type="InterPro" id="IPR020846">
    <property type="entry name" value="MFS_dom"/>
</dbReference>
<keyword evidence="4 6" id="KW-0472">Membrane</keyword>
<evidence type="ECO:0000259" key="7">
    <source>
        <dbReference type="PROSITE" id="PS50850"/>
    </source>
</evidence>
<dbReference type="EMBL" id="BAABHS010000023">
    <property type="protein sequence ID" value="GAA4980766.1"/>
    <property type="molecule type" value="Genomic_DNA"/>
</dbReference>
<evidence type="ECO:0000256" key="4">
    <source>
        <dbReference type="ARBA" id="ARBA00023136"/>
    </source>
</evidence>
<keyword evidence="3 6" id="KW-1133">Transmembrane helix</keyword>
<dbReference type="PROSITE" id="PS50850">
    <property type="entry name" value="MFS"/>
    <property type="match status" value="1"/>
</dbReference>
<keyword evidence="2 6" id="KW-0812">Transmembrane</keyword>